<sequence>MKSILKKIFNLRKALRYHEYLYYVKDSPEIPDIEYDNMMIQLQKLEQTYLKENTPDSPTQKIGGIVENIFSTVQHNTPMLSLDNVFNKKSFLLFDKRIKKRLKNNNDIKYCCELKIDGLAVNLIYKNSLLTSAATRGNGITGENIIQNILTIKSIPVKLQGKNIPMFLEVRGEVFMNKIDFEKINKKAKMNHEKIFANPRNAAAGSLRQLNPYITASRPLNFLCHGLGLVKGGELSSSHILCLRQIKEWGIPISDHIQIAFNTHEVLKFYQRIKNIRYNIGFEIDGIVIKADSKEIRESLGFISKAPRWAVAFKFPAQEKITSVKEVKFQVGRTGVVTPVALLKSVIIGGVTIKSATLHNINEINRLGLHIGDKVVVRRAGDVIPQIINVILSNRSKNSKKVIFPKYCPICGSFIEKMKNEVTARCTGGLICNAQLKNSIKHFISSSAMNIQGIGNKLVDKLVKKGYVKNVVDLFLLKKQDIIHIDRLGLKSINNIFNALETAKYTSLSRFIYALGIREVGEVTSINLANHFVTLENLMNANFSTLINVKNIGFKTAEHIINFIKEESNRKIINQLICEIGIHWPPIKLKDIQQINSINGKIFVFSGLFINIKRNEIKSKLIKLGAMIKNNVSKKTNFLICNKSTGNKFIKAKKIGITIINEKQIVDMIDNS</sequence>
<comment type="caution">
    <text evidence="14">Lacks conserved residue(s) required for the propagation of feature annotation.</text>
</comment>
<evidence type="ECO:0000256" key="3">
    <source>
        <dbReference type="ARBA" id="ARBA00013308"/>
    </source>
</evidence>
<feature type="binding site" evidence="14">
    <location>
        <begin position="81"/>
        <end position="82"/>
    </location>
    <ligand>
        <name>NAD(+)</name>
        <dbReference type="ChEBI" id="CHEBI:57540"/>
    </ligand>
</feature>
<keyword evidence="5 14" id="KW-0235">DNA replication</keyword>
<reference evidence="16 17" key="1">
    <citation type="journal article" date="2018" name="Genome Biol. Evol.">
        <title>Cladogenesis and Genomic Streamlining in Extracellular Endosymbionts of Tropical Stink Bugs.</title>
        <authorList>
            <person name="Otero-Bravo A."/>
            <person name="Goffredi S."/>
            <person name="Sabree Z.L."/>
        </authorList>
    </citation>
    <scope>NUCLEOTIDE SEQUENCE [LARGE SCALE GENOMIC DNA]</scope>
    <source>
        <strain evidence="16 17">SoEE</strain>
    </source>
</reference>
<evidence type="ECO:0000256" key="4">
    <source>
        <dbReference type="ARBA" id="ARBA00022598"/>
    </source>
</evidence>
<proteinExistence type="inferred from homology"/>
<evidence type="ECO:0000256" key="8">
    <source>
        <dbReference type="ARBA" id="ARBA00022833"/>
    </source>
</evidence>
<feature type="binding site" evidence="14">
    <location>
        <position position="136"/>
    </location>
    <ligand>
        <name>NAD(+)</name>
        <dbReference type="ChEBI" id="CHEBI:57540"/>
    </ligand>
</feature>
<dbReference type="SUPFAM" id="SSF47781">
    <property type="entry name" value="RuvA domain 2-like"/>
    <property type="match status" value="1"/>
</dbReference>
<evidence type="ECO:0000259" key="15">
    <source>
        <dbReference type="PROSITE" id="PS50172"/>
    </source>
</evidence>
<gene>
    <name evidence="14 16" type="primary">ligA</name>
    <name evidence="16" type="ORF">CRV12_01260</name>
</gene>
<dbReference type="PANTHER" id="PTHR23389">
    <property type="entry name" value="CHROMOSOME TRANSMISSION FIDELITY FACTOR 18"/>
    <property type="match status" value="1"/>
</dbReference>
<dbReference type="InterPro" id="IPR004150">
    <property type="entry name" value="NAD_DNA_ligase_OB"/>
</dbReference>
<dbReference type="SMART" id="SM00532">
    <property type="entry name" value="LIGANc"/>
    <property type="match status" value="1"/>
</dbReference>
<comment type="catalytic activity">
    <reaction evidence="12 14">
        <text>NAD(+) + (deoxyribonucleotide)n-3'-hydroxyl + 5'-phospho-(deoxyribonucleotide)m = (deoxyribonucleotide)n+m + AMP + beta-nicotinamide D-nucleotide.</text>
        <dbReference type="EC" id="6.5.1.2"/>
    </reaction>
</comment>
<feature type="binding site" evidence="14">
    <location>
        <begin position="32"/>
        <end position="36"/>
    </location>
    <ligand>
        <name>NAD(+)</name>
        <dbReference type="ChEBI" id="CHEBI:57540"/>
    </ligand>
</feature>
<evidence type="ECO:0000256" key="5">
    <source>
        <dbReference type="ARBA" id="ARBA00022705"/>
    </source>
</evidence>
<dbReference type="GO" id="GO:0006260">
    <property type="term" value="P:DNA replication"/>
    <property type="evidence" value="ECO:0007669"/>
    <property type="project" value="UniProtKB-KW"/>
</dbReference>
<dbReference type="GO" id="GO:0003677">
    <property type="term" value="F:DNA binding"/>
    <property type="evidence" value="ECO:0007669"/>
    <property type="project" value="InterPro"/>
</dbReference>
<dbReference type="InterPro" id="IPR041663">
    <property type="entry name" value="DisA/LigA_HHH"/>
</dbReference>
<protein>
    <recommendedName>
        <fullName evidence="3 14">DNA ligase</fullName>
        <ecNumber evidence="2 14">6.5.1.2</ecNumber>
    </recommendedName>
    <alternativeName>
        <fullName evidence="14">Polydeoxyribonucleotide synthase [NAD(+)]</fullName>
    </alternativeName>
</protein>
<keyword evidence="10 14" id="KW-0520">NAD</keyword>
<dbReference type="GO" id="GO:0046872">
    <property type="term" value="F:metal ion binding"/>
    <property type="evidence" value="ECO:0007669"/>
    <property type="project" value="UniProtKB-KW"/>
</dbReference>
<dbReference type="Gene3D" id="1.10.287.610">
    <property type="entry name" value="Helix hairpin bin"/>
    <property type="match status" value="1"/>
</dbReference>
<dbReference type="FunFam" id="2.40.50.140:FF:000012">
    <property type="entry name" value="DNA ligase"/>
    <property type="match status" value="1"/>
</dbReference>
<dbReference type="SMART" id="SM00278">
    <property type="entry name" value="HhH1"/>
    <property type="match status" value="4"/>
</dbReference>
<dbReference type="Gene3D" id="2.40.50.140">
    <property type="entry name" value="Nucleic acid-binding proteins"/>
    <property type="match status" value="1"/>
</dbReference>
<keyword evidence="11 14" id="KW-0234">DNA repair</keyword>
<feature type="domain" description="BRCT" evidence="15">
    <location>
        <begin position="593"/>
        <end position="672"/>
    </location>
</feature>
<dbReference type="InterPro" id="IPR003583">
    <property type="entry name" value="Hlx-hairpin-Hlx_DNA-bd_motif"/>
</dbReference>
<dbReference type="RefSeq" id="WP_136130853.1">
    <property type="nucleotide sequence ID" value="NZ_PDKT01000001.1"/>
</dbReference>
<dbReference type="EC" id="6.5.1.2" evidence="2 14"/>
<feature type="binding site" evidence="14">
    <location>
        <position position="314"/>
    </location>
    <ligand>
        <name>NAD(+)</name>
        <dbReference type="ChEBI" id="CHEBI:57540"/>
    </ligand>
</feature>
<dbReference type="Proteomes" id="UP000296153">
    <property type="component" value="Unassembled WGS sequence"/>
</dbReference>
<dbReference type="NCBIfam" id="TIGR00575">
    <property type="entry name" value="dnlj"/>
    <property type="match status" value="1"/>
</dbReference>
<keyword evidence="14" id="KW-0464">Manganese</keyword>
<dbReference type="SUPFAM" id="SSF56091">
    <property type="entry name" value="DNA ligase/mRNA capping enzyme, catalytic domain"/>
    <property type="match status" value="1"/>
</dbReference>
<dbReference type="EMBL" id="PDKT01000001">
    <property type="protein sequence ID" value="PPI88242.1"/>
    <property type="molecule type" value="Genomic_DNA"/>
</dbReference>
<evidence type="ECO:0000256" key="12">
    <source>
        <dbReference type="ARBA" id="ARBA00034005"/>
    </source>
</evidence>
<dbReference type="PANTHER" id="PTHR23389:SF9">
    <property type="entry name" value="DNA LIGASE"/>
    <property type="match status" value="1"/>
</dbReference>
<dbReference type="Pfam" id="PF03119">
    <property type="entry name" value="DNA_ligase_ZBD"/>
    <property type="match status" value="1"/>
</dbReference>
<dbReference type="Pfam" id="PF03120">
    <property type="entry name" value="OB_DNA_ligase"/>
    <property type="match status" value="1"/>
</dbReference>
<accession>A0A2P5T120</accession>
<keyword evidence="7 14" id="KW-0227">DNA damage</keyword>
<evidence type="ECO:0000256" key="2">
    <source>
        <dbReference type="ARBA" id="ARBA00012722"/>
    </source>
</evidence>
<dbReference type="Gene3D" id="3.40.50.10190">
    <property type="entry name" value="BRCT domain"/>
    <property type="match status" value="1"/>
</dbReference>
<dbReference type="InterPro" id="IPR012340">
    <property type="entry name" value="NA-bd_OB-fold"/>
</dbReference>
<dbReference type="FunFam" id="1.10.150.20:FF:000006">
    <property type="entry name" value="DNA ligase"/>
    <property type="match status" value="1"/>
</dbReference>
<feature type="active site" description="N6-AMP-lysine intermediate" evidence="14">
    <location>
        <position position="115"/>
    </location>
</feature>
<dbReference type="SUPFAM" id="SSF50249">
    <property type="entry name" value="Nucleic acid-binding proteins"/>
    <property type="match status" value="1"/>
</dbReference>
<dbReference type="InterPro" id="IPR001357">
    <property type="entry name" value="BRCT_dom"/>
</dbReference>
<dbReference type="InterPro" id="IPR004149">
    <property type="entry name" value="Znf_DNAligase_C4"/>
</dbReference>
<dbReference type="CDD" id="cd00114">
    <property type="entry name" value="LIGANc"/>
    <property type="match status" value="1"/>
</dbReference>
<evidence type="ECO:0000256" key="10">
    <source>
        <dbReference type="ARBA" id="ARBA00023027"/>
    </source>
</evidence>
<dbReference type="PROSITE" id="PS50172">
    <property type="entry name" value="BRCT"/>
    <property type="match status" value="1"/>
</dbReference>
<feature type="binding site" evidence="14">
    <location>
        <position position="432"/>
    </location>
    <ligand>
        <name>Zn(2+)</name>
        <dbReference type="ChEBI" id="CHEBI:29105"/>
    </ligand>
</feature>
<dbReference type="InterPro" id="IPR001679">
    <property type="entry name" value="DNA_ligase"/>
</dbReference>
<dbReference type="GO" id="GO:0005829">
    <property type="term" value="C:cytosol"/>
    <property type="evidence" value="ECO:0007669"/>
    <property type="project" value="TreeGrafter"/>
</dbReference>
<evidence type="ECO:0000256" key="7">
    <source>
        <dbReference type="ARBA" id="ARBA00022763"/>
    </source>
</evidence>
<dbReference type="FunFam" id="3.30.470.30:FF:000001">
    <property type="entry name" value="DNA ligase"/>
    <property type="match status" value="1"/>
</dbReference>
<keyword evidence="8 14" id="KW-0862">Zinc</keyword>
<feature type="binding site" evidence="14">
    <location>
        <position position="173"/>
    </location>
    <ligand>
        <name>NAD(+)</name>
        <dbReference type="ChEBI" id="CHEBI:57540"/>
    </ligand>
</feature>
<dbReference type="SUPFAM" id="SSF52113">
    <property type="entry name" value="BRCT domain"/>
    <property type="match status" value="1"/>
</dbReference>
<dbReference type="Gene3D" id="6.20.10.30">
    <property type="match status" value="1"/>
</dbReference>
<dbReference type="InterPro" id="IPR013839">
    <property type="entry name" value="DNAligase_adenylation"/>
</dbReference>
<comment type="caution">
    <text evidence="16">The sequence shown here is derived from an EMBL/GenBank/DDBJ whole genome shotgun (WGS) entry which is preliminary data.</text>
</comment>
<evidence type="ECO:0000256" key="9">
    <source>
        <dbReference type="ARBA" id="ARBA00022842"/>
    </source>
</evidence>
<evidence type="ECO:0000256" key="6">
    <source>
        <dbReference type="ARBA" id="ARBA00022723"/>
    </source>
</evidence>
<evidence type="ECO:0000256" key="14">
    <source>
        <dbReference type="HAMAP-Rule" id="MF_01588"/>
    </source>
</evidence>
<dbReference type="Gene3D" id="1.10.150.20">
    <property type="entry name" value="5' to 3' exonuclease, C-terminal subdomain"/>
    <property type="match status" value="2"/>
</dbReference>
<keyword evidence="6 14" id="KW-0479">Metal-binding</keyword>
<evidence type="ECO:0000256" key="1">
    <source>
        <dbReference type="ARBA" id="ARBA00004067"/>
    </source>
</evidence>
<dbReference type="PIRSF" id="PIRSF001604">
    <property type="entry name" value="LigA"/>
    <property type="match status" value="1"/>
</dbReference>
<keyword evidence="9 14" id="KW-0460">Magnesium</keyword>
<dbReference type="InterPro" id="IPR013840">
    <property type="entry name" value="DNAligase_N"/>
</dbReference>
<dbReference type="FunFam" id="1.10.150.20:FF:000007">
    <property type="entry name" value="DNA ligase"/>
    <property type="match status" value="1"/>
</dbReference>
<evidence type="ECO:0000256" key="11">
    <source>
        <dbReference type="ARBA" id="ARBA00023204"/>
    </source>
</evidence>
<dbReference type="Pfam" id="PF12826">
    <property type="entry name" value="HHH_2"/>
    <property type="match status" value="1"/>
</dbReference>
<dbReference type="InterPro" id="IPR033136">
    <property type="entry name" value="DNA_ligase_CS"/>
</dbReference>
<dbReference type="HAMAP" id="MF_01588">
    <property type="entry name" value="DNA_ligase_A"/>
    <property type="match status" value="1"/>
</dbReference>
<dbReference type="GO" id="GO:0006281">
    <property type="term" value="P:DNA repair"/>
    <property type="evidence" value="ECO:0007669"/>
    <property type="project" value="UniProtKB-KW"/>
</dbReference>
<dbReference type="OrthoDB" id="9759736at2"/>
<feature type="binding site" evidence="14">
    <location>
        <position position="113"/>
    </location>
    <ligand>
        <name>NAD(+)</name>
        <dbReference type="ChEBI" id="CHEBI:57540"/>
    </ligand>
</feature>
<evidence type="ECO:0000313" key="17">
    <source>
        <dbReference type="Proteomes" id="UP000296153"/>
    </source>
</evidence>
<dbReference type="NCBIfam" id="NF005932">
    <property type="entry name" value="PRK07956.1"/>
    <property type="match status" value="1"/>
</dbReference>
<dbReference type="CDD" id="cd17748">
    <property type="entry name" value="BRCT_DNA_ligase_like"/>
    <property type="match status" value="1"/>
</dbReference>
<evidence type="ECO:0000313" key="16">
    <source>
        <dbReference type="EMBL" id="PPI88242.1"/>
    </source>
</evidence>
<comment type="similarity">
    <text evidence="13 14">Belongs to the NAD-dependent DNA ligase family. LigA subfamily.</text>
</comment>
<dbReference type="PROSITE" id="PS01056">
    <property type="entry name" value="DNA_LIGASE_N2"/>
    <property type="match status" value="1"/>
</dbReference>
<feature type="binding site" evidence="14">
    <location>
        <position position="408"/>
    </location>
    <ligand>
        <name>Zn(2+)</name>
        <dbReference type="ChEBI" id="CHEBI:29105"/>
    </ligand>
</feature>
<dbReference type="Pfam" id="PF00533">
    <property type="entry name" value="BRCT"/>
    <property type="match status" value="1"/>
</dbReference>
<comment type="cofactor">
    <cofactor evidence="14">
        <name>Mg(2+)</name>
        <dbReference type="ChEBI" id="CHEBI:18420"/>
    </cofactor>
    <cofactor evidence="14">
        <name>Mn(2+)</name>
        <dbReference type="ChEBI" id="CHEBI:29035"/>
    </cofactor>
</comment>
<dbReference type="SMART" id="SM00292">
    <property type="entry name" value="BRCT"/>
    <property type="match status" value="1"/>
</dbReference>
<dbReference type="AlphaFoldDB" id="A0A2P5T120"/>
<evidence type="ECO:0000256" key="13">
    <source>
        <dbReference type="ARBA" id="ARBA00060881"/>
    </source>
</evidence>
<feature type="binding site" evidence="14">
    <location>
        <position position="290"/>
    </location>
    <ligand>
        <name>NAD(+)</name>
        <dbReference type="ChEBI" id="CHEBI:57540"/>
    </ligand>
</feature>
<comment type="function">
    <text evidence="1 14">DNA ligase that catalyzes the formation of phosphodiester linkages between 5'-phosphoryl and 3'-hydroxyl groups in double-stranded DNA using NAD as a coenzyme and as the energy source for the reaction. It is essential for DNA replication and repair of damaged DNA.</text>
</comment>
<dbReference type="InterPro" id="IPR010994">
    <property type="entry name" value="RuvA_2-like"/>
</dbReference>
<dbReference type="GO" id="GO:0003911">
    <property type="term" value="F:DNA ligase (NAD+) activity"/>
    <property type="evidence" value="ECO:0007669"/>
    <property type="project" value="UniProtKB-UniRule"/>
</dbReference>
<dbReference type="Gene3D" id="3.30.470.30">
    <property type="entry name" value="DNA ligase/mRNA capping enzyme"/>
    <property type="match status" value="1"/>
</dbReference>
<feature type="binding site" evidence="14">
    <location>
        <position position="411"/>
    </location>
    <ligand>
        <name>Zn(2+)</name>
        <dbReference type="ChEBI" id="CHEBI:29105"/>
    </ligand>
</feature>
<dbReference type="Pfam" id="PF01653">
    <property type="entry name" value="DNA_ligase_aden"/>
    <property type="match status" value="1"/>
</dbReference>
<name>A0A2P5T120_9GAMM</name>
<keyword evidence="4 14" id="KW-0436">Ligase</keyword>
<dbReference type="InterPro" id="IPR036420">
    <property type="entry name" value="BRCT_dom_sf"/>
</dbReference>
<organism evidence="16 17">
    <name type="scientific">Candidatus Pantoea edessiphila</name>
    <dbReference type="NCBI Taxonomy" id="2044610"/>
    <lineage>
        <taxon>Bacteria</taxon>
        <taxon>Pseudomonadati</taxon>
        <taxon>Pseudomonadota</taxon>
        <taxon>Gammaproteobacteria</taxon>
        <taxon>Enterobacterales</taxon>
        <taxon>Erwiniaceae</taxon>
        <taxon>Pantoea</taxon>
    </lineage>
</organism>